<dbReference type="HOGENOM" id="CLU_052075_1_0_1"/>
<dbReference type="EMBL" id="AZST01000243">
    <property type="protein sequence ID" value="KEP50546.1"/>
    <property type="molecule type" value="Genomic_DNA"/>
</dbReference>
<dbReference type="AlphaFoldDB" id="A0A074RTU2"/>
<keyword evidence="3" id="KW-1185">Reference proteome</keyword>
<evidence type="ECO:0000313" key="2">
    <source>
        <dbReference type="EMBL" id="KEP50546.1"/>
    </source>
</evidence>
<dbReference type="STRING" id="1423351.A0A074RTU2"/>
<comment type="caution">
    <text evidence="2">The sequence shown here is derived from an EMBL/GenBank/DDBJ whole genome shotgun (WGS) entry which is preliminary data.</text>
</comment>
<protein>
    <submittedName>
        <fullName evidence="2">Putative PSDC domain protein</fullName>
    </submittedName>
</protein>
<gene>
    <name evidence="2" type="ORF">V565_077880</name>
</gene>
<proteinExistence type="predicted"/>
<organism evidence="2 3">
    <name type="scientific">Rhizoctonia solani 123E</name>
    <dbReference type="NCBI Taxonomy" id="1423351"/>
    <lineage>
        <taxon>Eukaryota</taxon>
        <taxon>Fungi</taxon>
        <taxon>Dikarya</taxon>
        <taxon>Basidiomycota</taxon>
        <taxon>Agaricomycotina</taxon>
        <taxon>Agaricomycetes</taxon>
        <taxon>Cantharellales</taxon>
        <taxon>Ceratobasidiaceae</taxon>
        <taxon>Rhizoctonia</taxon>
    </lineage>
</organism>
<accession>A0A074RTU2</accession>
<evidence type="ECO:0000256" key="1">
    <source>
        <dbReference type="SAM" id="MobiDB-lite"/>
    </source>
</evidence>
<feature type="compositionally biased region" description="Polar residues" evidence="1">
    <location>
        <begin position="155"/>
        <end position="176"/>
    </location>
</feature>
<sequence length="401" mass="45038">MLSYKQRERYQTVSTSRTRTDMYLKCLIVSSVPGMHNPGLLMKLTDHLFGAQMARYRSKYSLITFPSDATYTPPTLPAHVSIKLGPISGAPTDDDMIKVQDAVQTYQELKRIPSMFDEHVNMELSQHLFDLQMARYMRLAGESQPSHKSPAGIAKQTSNTTEDASIGTNNAGTGSSAVEAHPTPGTDIRELLERSNQLAERFNMLLERSNDFVERSSQPKDLPNPLAERVDQMLGRLTQLEAHAHRHAEPNQPIEHFRQLFERFNQLVEQSARSANQLAEHLTRSSDHSNYLTEQLNQSIAHSNLLANQTHESKERFGGTLRNINNVLVGIQHAIVRGFGGNTISALDCLVNNRGETPGTSKTTEHVSRTFCDKLLVPHKRCFYELGDFQASIRASFKVPQ</sequence>
<name>A0A074RTU2_9AGAM</name>
<dbReference type="OrthoDB" id="3200773at2759"/>
<reference evidence="2 3" key="1">
    <citation type="submission" date="2013-12" db="EMBL/GenBank/DDBJ databases">
        <authorList>
            <person name="Cubeta M."/>
            <person name="Pakala S."/>
            <person name="Fedorova N."/>
            <person name="Thomas E."/>
            <person name="Dean R."/>
            <person name="Jabaji S."/>
            <person name="Neate S."/>
            <person name="Toda T."/>
            <person name="Tavantzis S."/>
            <person name="Vilgalys R."/>
            <person name="Bharathan N."/>
            <person name="Pakala S."/>
            <person name="Losada L.S."/>
            <person name="Zafar N."/>
            <person name="Nierman W."/>
        </authorList>
    </citation>
    <scope>NUCLEOTIDE SEQUENCE [LARGE SCALE GENOMIC DNA]</scope>
    <source>
        <strain evidence="2 3">123E</strain>
    </source>
</reference>
<evidence type="ECO:0000313" key="3">
    <source>
        <dbReference type="Proteomes" id="UP000027456"/>
    </source>
</evidence>
<feature type="region of interest" description="Disordered" evidence="1">
    <location>
        <begin position="141"/>
        <end position="186"/>
    </location>
</feature>
<dbReference type="Proteomes" id="UP000027456">
    <property type="component" value="Unassembled WGS sequence"/>
</dbReference>